<keyword evidence="2" id="KW-1133">Transmembrane helix</keyword>
<evidence type="ECO:0000313" key="3">
    <source>
        <dbReference type="EMBL" id="MEQ2366023.1"/>
    </source>
</evidence>
<name>A0ABV1B6G2_9FIRM</name>
<evidence type="ECO:0000313" key="4">
    <source>
        <dbReference type="Proteomes" id="UP001469749"/>
    </source>
</evidence>
<organism evidence="3 4">
    <name type="scientific">Coprococcus intestinihominis</name>
    <dbReference type="NCBI Taxonomy" id="3133154"/>
    <lineage>
        <taxon>Bacteria</taxon>
        <taxon>Bacillati</taxon>
        <taxon>Bacillota</taxon>
        <taxon>Clostridia</taxon>
        <taxon>Lachnospirales</taxon>
        <taxon>Lachnospiraceae</taxon>
        <taxon>Coprococcus</taxon>
    </lineage>
</organism>
<dbReference type="EMBL" id="JBBMEK010000193">
    <property type="protein sequence ID" value="MEQ2366023.1"/>
    <property type="molecule type" value="Genomic_DNA"/>
</dbReference>
<dbReference type="RefSeq" id="WP_349085666.1">
    <property type="nucleotide sequence ID" value="NZ_JBBMEK010000193.1"/>
</dbReference>
<keyword evidence="2" id="KW-0812">Transmembrane</keyword>
<reference evidence="3 4" key="1">
    <citation type="submission" date="2024-03" db="EMBL/GenBank/DDBJ databases">
        <title>Human intestinal bacterial collection.</title>
        <authorList>
            <person name="Pauvert C."/>
            <person name="Hitch T.C.A."/>
            <person name="Clavel T."/>
        </authorList>
    </citation>
    <scope>NUCLEOTIDE SEQUENCE [LARGE SCALE GENOMIC DNA]</scope>
    <source>
        <strain evidence="3 4">CLA-AA-H190</strain>
    </source>
</reference>
<comment type="caution">
    <text evidence="3">The sequence shown here is derived from an EMBL/GenBank/DDBJ whole genome shotgun (WGS) entry which is preliminary data.</text>
</comment>
<dbReference type="Proteomes" id="UP001469749">
    <property type="component" value="Unassembled WGS sequence"/>
</dbReference>
<dbReference type="InterPro" id="IPR021338">
    <property type="entry name" value="DUF2953"/>
</dbReference>
<proteinExistence type="predicted"/>
<evidence type="ECO:0000256" key="1">
    <source>
        <dbReference type="SAM" id="MobiDB-lite"/>
    </source>
</evidence>
<keyword evidence="4" id="KW-1185">Reference proteome</keyword>
<evidence type="ECO:0000256" key="2">
    <source>
        <dbReference type="SAM" id="Phobius"/>
    </source>
</evidence>
<feature type="region of interest" description="Disordered" evidence="1">
    <location>
        <begin position="97"/>
        <end position="136"/>
    </location>
</feature>
<sequence length="356" mass="41002">MLLLHILLFLLKLIGIVLLVILGLIVLVLAIVLVTPIRYRIGASKYHTIQAEGKVTWLFRLIEMVFKLDTGAEEGKRLHLSFRIAWLKLYDNQKPKEKRIKQKKTRKTKSKPESEQSEKVIQAAKPEQPEAKVQPIKTEQAAEMKNEMPKAVHPERISSENLENESAAKYEEKLIEGPKESVVEKILRLAKNAANKILSLIRGVFSLICSILGIPSKIMDGLEKLENFFTKLREKKEAFLAFYNETHNHQWFIAFWHRLKKLLFRILPRADRLYLHFGFEDPATTGQVLGGLSILYPICGEKMELCPEFNEEILEGEVKCHGRIRPVSLVIFAVKSFLNKQFFSMVKQFKVLLKGE</sequence>
<dbReference type="Pfam" id="PF11167">
    <property type="entry name" value="DUF2953"/>
    <property type="match status" value="1"/>
</dbReference>
<feature type="compositionally biased region" description="Basic residues" evidence="1">
    <location>
        <begin position="97"/>
        <end position="109"/>
    </location>
</feature>
<protein>
    <submittedName>
        <fullName evidence="3">DUF2953 domain-containing protein</fullName>
    </submittedName>
</protein>
<accession>A0ABV1B6G2</accession>
<gene>
    <name evidence="3" type="ORF">WMO25_13175</name>
</gene>
<keyword evidence="2" id="KW-0472">Membrane</keyword>
<feature type="transmembrane region" description="Helical" evidence="2">
    <location>
        <begin position="6"/>
        <end position="35"/>
    </location>
</feature>